<dbReference type="NCBIfam" id="NF038402">
    <property type="entry name" value="TroA_like"/>
    <property type="match status" value="1"/>
</dbReference>
<dbReference type="InterPro" id="IPR050902">
    <property type="entry name" value="ABC_Transporter_SBP"/>
</dbReference>
<accession>A0A3N1VK58</accession>
<dbReference type="Pfam" id="PF01497">
    <property type="entry name" value="Peripla_BP_2"/>
    <property type="match status" value="1"/>
</dbReference>
<sequence>MRVLSIAPTPTETLAALGALDLLIGVSEDCDFPEDVRRMPTYGSWASPDLHAICRDRPDLVCTFGRHQEEMALWLRDRGLSVFHSDPATVDEALRDMARLAQELKRPLKGTGLVERLSRRLSKIDAQTERIPPDARPKIFRLMQWNPLITVGPGAFQYDVIERAGGRNFLGRDADPYVKVSHEKVVAWNPHIVFLCEPSLAFLLRQDSRWSSCTAVREGFVRVFPCGLTCRAGPRIVDMTEQLHRMVWDWFDRKGVPYTEEGAF</sequence>
<dbReference type="Gene3D" id="3.40.50.1980">
    <property type="entry name" value="Nitrogenase molybdenum iron protein domain"/>
    <property type="match status" value="2"/>
</dbReference>
<keyword evidence="4" id="KW-1185">Reference proteome</keyword>
<protein>
    <submittedName>
        <fullName evidence="3">Iron complex transport system substrate-binding protein</fullName>
    </submittedName>
</protein>
<evidence type="ECO:0000313" key="3">
    <source>
        <dbReference type="EMBL" id="ROR03196.1"/>
    </source>
</evidence>
<dbReference type="AlphaFoldDB" id="A0A3N1VK58"/>
<organism evidence="3 4">
    <name type="scientific">Desulfosoma caldarium</name>
    <dbReference type="NCBI Taxonomy" id="610254"/>
    <lineage>
        <taxon>Bacteria</taxon>
        <taxon>Pseudomonadati</taxon>
        <taxon>Thermodesulfobacteriota</taxon>
        <taxon>Syntrophobacteria</taxon>
        <taxon>Syntrophobacterales</taxon>
        <taxon>Syntrophobacteraceae</taxon>
        <taxon>Desulfosoma</taxon>
    </lineage>
</organism>
<evidence type="ECO:0000256" key="1">
    <source>
        <dbReference type="ARBA" id="ARBA00022729"/>
    </source>
</evidence>
<dbReference type="PANTHER" id="PTHR30535">
    <property type="entry name" value="VITAMIN B12-BINDING PROTEIN"/>
    <property type="match status" value="1"/>
</dbReference>
<dbReference type="RefSeq" id="WP_123288986.1">
    <property type="nucleotide sequence ID" value="NZ_RJVA01000009.1"/>
</dbReference>
<feature type="domain" description="Fe/B12 periplasmic-binding" evidence="2">
    <location>
        <begin position="2"/>
        <end position="254"/>
    </location>
</feature>
<comment type="caution">
    <text evidence="3">The sequence shown here is derived from an EMBL/GenBank/DDBJ whole genome shotgun (WGS) entry which is preliminary data.</text>
</comment>
<proteinExistence type="predicted"/>
<reference evidence="3 4" key="1">
    <citation type="submission" date="2018-11" db="EMBL/GenBank/DDBJ databases">
        <title>Genomic Encyclopedia of Type Strains, Phase IV (KMG-IV): sequencing the most valuable type-strain genomes for metagenomic binning, comparative biology and taxonomic classification.</title>
        <authorList>
            <person name="Goeker M."/>
        </authorList>
    </citation>
    <scope>NUCLEOTIDE SEQUENCE [LARGE SCALE GENOMIC DNA]</scope>
    <source>
        <strain evidence="3 4">DSM 22027</strain>
    </source>
</reference>
<dbReference type="Proteomes" id="UP000276223">
    <property type="component" value="Unassembled WGS sequence"/>
</dbReference>
<keyword evidence="1" id="KW-0732">Signal</keyword>
<gene>
    <name evidence="3" type="ORF">EDC27_0457</name>
</gene>
<dbReference type="PROSITE" id="PS50983">
    <property type="entry name" value="FE_B12_PBP"/>
    <property type="match status" value="1"/>
</dbReference>
<dbReference type="PANTHER" id="PTHR30535:SF34">
    <property type="entry name" value="MOLYBDATE-BINDING PROTEIN MOLA"/>
    <property type="match status" value="1"/>
</dbReference>
<evidence type="ECO:0000259" key="2">
    <source>
        <dbReference type="PROSITE" id="PS50983"/>
    </source>
</evidence>
<dbReference type="EMBL" id="RJVA01000009">
    <property type="protein sequence ID" value="ROR03196.1"/>
    <property type="molecule type" value="Genomic_DNA"/>
</dbReference>
<dbReference type="GO" id="GO:0071281">
    <property type="term" value="P:cellular response to iron ion"/>
    <property type="evidence" value="ECO:0007669"/>
    <property type="project" value="TreeGrafter"/>
</dbReference>
<dbReference type="InterPro" id="IPR054828">
    <property type="entry name" value="Vit_B12_bind_prot"/>
</dbReference>
<dbReference type="InterPro" id="IPR002491">
    <property type="entry name" value="ABC_transptr_periplasmic_BD"/>
</dbReference>
<dbReference type="OrthoDB" id="5409767at2"/>
<name>A0A3N1VK58_9BACT</name>
<evidence type="ECO:0000313" key="4">
    <source>
        <dbReference type="Proteomes" id="UP000276223"/>
    </source>
</evidence>
<dbReference type="SUPFAM" id="SSF53807">
    <property type="entry name" value="Helical backbone' metal receptor"/>
    <property type="match status" value="1"/>
</dbReference>